<sequence>MSKTIADAIRSRETFYVACGHPMCNHSLQIDLEALGARLGLDHGAMHNDLVKVFRCDRCKQAGRDQRPVFFTCIPDYGTIDLQRIERKS</sequence>
<comment type="caution">
    <text evidence="1">The sequence shown here is derived from an EMBL/GenBank/DDBJ whole genome shotgun (WGS) entry which is preliminary data.</text>
</comment>
<organism evidence="1 2">
    <name type="scientific">Mesorhizobium salmacidum</name>
    <dbReference type="NCBI Taxonomy" id="3015171"/>
    <lineage>
        <taxon>Bacteria</taxon>
        <taxon>Pseudomonadati</taxon>
        <taxon>Pseudomonadota</taxon>
        <taxon>Alphaproteobacteria</taxon>
        <taxon>Hyphomicrobiales</taxon>
        <taxon>Phyllobacteriaceae</taxon>
        <taxon>Mesorhizobium</taxon>
    </lineage>
</organism>
<dbReference type="RefSeq" id="WP_337107119.1">
    <property type="nucleotide sequence ID" value="NZ_JAPYKS010000010.1"/>
</dbReference>
<name>A0ABU8KYW9_9HYPH</name>
<protein>
    <submittedName>
        <fullName evidence="1">Uncharacterized protein</fullName>
    </submittedName>
</protein>
<evidence type="ECO:0000313" key="2">
    <source>
        <dbReference type="Proteomes" id="UP001387293"/>
    </source>
</evidence>
<dbReference type="Proteomes" id="UP001387293">
    <property type="component" value="Unassembled WGS sequence"/>
</dbReference>
<keyword evidence="2" id="KW-1185">Reference proteome</keyword>
<gene>
    <name evidence="1" type="ORF">O7A60_16035</name>
</gene>
<accession>A0ABU8KYW9</accession>
<dbReference type="EMBL" id="JAPYKS010000010">
    <property type="protein sequence ID" value="MEI9410275.1"/>
    <property type="molecule type" value="Genomic_DNA"/>
</dbReference>
<evidence type="ECO:0000313" key="1">
    <source>
        <dbReference type="EMBL" id="MEI9410275.1"/>
    </source>
</evidence>
<reference evidence="1 2" key="1">
    <citation type="submission" date="2022-12" db="EMBL/GenBank/DDBJ databases">
        <authorList>
            <person name="Muema E."/>
        </authorList>
    </citation>
    <scope>NUCLEOTIDE SEQUENCE [LARGE SCALE GENOMIC DNA]</scope>
    <source>
        <strain evidence="2">1326</strain>
    </source>
</reference>
<proteinExistence type="predicted"/>